<gene>
    <name evidence="2" type="ORF">GSF22_03900</name>
</gene>
<dbReference type="Gene3D" id="1.20.120.450">
    <property type="entry name" value="dinb family like domain"/>
    <property type="match status" value="1"/>
</dbReference>
<dbReference type="NCBIfam" id="TIGR03083">
    <property type="entry name" value="maleylpyruvate isomerase family mycothiol-dependent enzyme"/>
    <property type="match status" value="1"/>
</dbReference>
<dbReference type="InterPro" id="IPR017517">
    <property type="entry name" value="Maleyloyr_isom"/>
</dbReference>
<proteinExistence type="predicted"/>
<evidence type="ECO:0000313" key="2">
    <source>
        <dbReference type="EMBL" id="MBO4205155.1"/>
    </source>
</evidence>
<evidence type="ECO:0000313" key="3">
    <source>
        <dbReference type="Proteomes" id="UP000823521"/>
    </source>
</evidence>
<dbReference type="InterPro" id="IPR024344">
    <property type="entry name" value="MDMPI_metal-binding"/>
</dbReference>
<sequence>MTTRISELLGAAAPRAVAVVRGITDDQLDLPTPCSEFAVRGLLGHLFEVVVNFQGLARKEQVGWGFGADLLGSPDWRDRFATETDRAITAWSEPSALEGVSPMGMPQPMLGNLVVLDLTVHAWDLARSTGQSFEPAPDVLSELHDVVVKLAPTARERGVFGAEVPVPADAPVFDRLLGTAGRDPGWGPPSAG</sequence>
<accession>A0ABS3VKV7</accession>
<dbReference type="SUPFAM" id="SSF109854">
    <property type="entry name" value="DinB/YfiT-like putative metalloenzymes"/>
    <property type="match status" value="1"/>
</dbReference>
<dbReference type="Pfam" id="PF11716">
    <property type="entry name" value="MDMPI_N"/>
    <property type="match status" value="1"/>
</dbReference>
<dbReference type="NCBIfam" id="TIGR03086">
    <property type="entry name" value="TIGR03086 family metal-binding protein"/>
    <property type="match status" value="1"/>
</dbReference>
<name>A0ABS3VKV7_MICEH</name>
<protein>
    <submittedName>
        <fullName evidence="2">TIGR03086 family protein</fullName>
    </submittedName>
</protein>
<dbReference type="RefSeq" id="WP_208811342.1">
    <property type="nucleotide sequence ID" value="NZ_WVUH01000016.1"/>
</dbReference>
<dbReference type="InterPro" id="IPR034660">
    <property type="entry name" value="DinB/YfiT-like"/>
</dbReference>
<dbReference type="EMBL" id="WVUH01000016">
    <property type="protein sequence ID" value="MBO4205155.1"/>
    <property type="molecule type" value="Genomic_DNA"/>
</dbReference>
<dbReference type="InterPro" id="IPR017520">
    <property type="entry name" value="CHP03086"/>
</dbReference>
<organism evidence="2 3">
    <name type="scientific">Micromonospora echinofusca</name>
    <dbReference type="NCBI Taxonomy" id="47858"/>
    <lineage>
        <taxon>Bacteria</taxon>
        <taxon>Bacillati</taxon>
        <taxon>Actinomycetota</taxon>
        <taxon>Actinomycetes</taxon>
        <taxon>Micromonosporales</taxon>
        <taxon>Micromonosporaceae</taxon>
        <taxon>Micromonospora</taxon>
    </lineage>
</organism>
<reference evidence="2 3" key="1">
    <citation type="submission" date="2019-12" db="EMBL/GenBank/DDBJ databases">
        <title>Whole genome sequencing of endophytic Actinobacterium Micromonospora sp. MPMI6T.</title>
        <authorList>
            <person name="Evv R."/>
            <person name="Podile A.R."/>
        </authorList>
    </citation>
    <scope>NUCLEOTIDE SEQUENCE [LARGE SCALE GENOMIC DNA]</scope>
    <source>
        <strain evidence="2 3">MPMI6</strain>
    </source>
</reference>
<evidence type="ECO:0000259" key="1">
    <source>
        <dbReference type="Pfam" id="PF11716"/>
    </source>
</evidence>
<keyword evidence="3" id="KW-1185">Reference proteome</keyword>
<feature type="domain" description="Mycothiol-dependent maleylpyruvate isomerase metal-binding" evidence="1">
    <location>
        <begin position="11"/>
        <end position="126"/>
    </location>
</feature>
<comment type="caution">
    <text evidence="2">The sequence shown here is derived from an EMBL/GenBank/DDBJ whole genome shotgun (WGS) entry which is preliminary data.</text>
</comment>
<dbReference type="Proteomes" id="UP000823521">
    <property type="component" value="Unassembled WGS sequence"/>
</dbReference>